<proteinExistence type="predicted"/>
<organism evidence="1 2">
    <name type="scientific">Neophaeococcomyces mojaviensis</name>
    <dbReference type="NCBI Taxonomy" id="3383035"/>
    <lineage>
        <taxon>Eukaryota</taxon>
        <taxon>Fungi</taxon>
        <taxon>Dikarya</taxon>
        <taxon>Ascomycota</taxon>
        <taxon>Pezizomycotina</taxon>
        <taxon>Eurotiomycetes</taxon>
        <taxon>Chaetothyriomycetidae</taxon>
        <taxon>Chaetothyriales</taxon>
        <taxon>Chaetothyriales incertae sedis</taxon>
        <taxon>Neophaeococcomyces</taxon>
    </lineage>
</organism>
<comment type="caution">
    <text evidence="1">The sequence shown here is derived from an EMBL/GenBank/DDBJ whole genome shotgun (WGS) entry which is preliminary data.</text>
</comment>
<dbReference type="EMBL" id="JAPDRQ010000062">
    <property type="protein sequence ID" value="KAJ9657573.1"/>
    <property type="molecule type" value="Genomic_DNA"/>
</dbReference>
<gene>
    <name evidence="1" type="ORF">H2198_004219</name>
</gene>
<name>A0ACC3A9H0_9EURO</name>
<protein>
    <submittedName>
        <fullName evidence="1">Uncharacterized protein</fullName>
    </submittedName>
</protein>
<keyword evidence="2" id="KW-1185">Reference proteome</keyword>
<accession>A0ACC3A9H0</accession>
<evidence type="ECO:0000313" key="1">
    <source>
        <dbReference type="EMBL" id="KAJ9657573.1"/>
    </source>
</evidence>
<reference evidence="1" key="1">
    <citation type="submission" date="2022-10" db="EMBL/GenBank/DDBJ databases">
        <title>Culturing micro-colonial fungi from biological soil crusts in the Mojave desert and describing Neophaeococcomyces mojavensis, and introducing the new genera and species Taxawa tesnikishii.</title>
        <authorList>
            <person name="Kurbessoian T."/>
            <person name="Stajich J.E."/>
        </authorList>
    </citation>
    <scope>NUCLEOTIDE SEQUENCE</scope>
    <source>
        <strain evidence="1">JES_112</strain>
    </source>
</reference>
<evidence type="ECO:0000313" key="2">
    <source>
        <dbReference type="Proteomes" id="UP001172386"/>
    </source>
</evidence>
<sequence length="908" mass="100068">MSKATALPIVDLTPFVMSASSDEQLARAKHLVEACRDVGFVFIQGHGVPKETIQQAFEISKKFYDLPKEEKMKASHPPGWTVHRGYSWPGLEKVSNATSSVDARDIAAQLREVQDFKESYEIGSEDNPDMPNVWLPDEVFPEWKPFMTGFYWTCWQAARMILQALSLGLGIEEDKILGPHSGHYNQLRLLHYPPIPSSYVEDNIFARMPAHTDWTTITMLFQDDCGGLQVESPTQPGVFIDIEPIPDTLVLNVGDLMMRWTDDYLKSTQHRVQLPPLQDRAIVTALVAAASALPSPLVLVERQERSLEDYISRQFNISLQGALLNIGGTNSSLVPGALPGYVVASPSKINPDYFYSWTRDSALTELMITDELIFGTERVGNISLQTVVEDYTSAQAFLQTVTNPSGTLWPAGLGLGEPKFFTNGTRFNGAWGRPQNDGPALRATTLMEISYAIFERNPMAAQIVSSIYWPIILNDLLYVGQYWNTTSYDLWEEVNGNSFFTMTAQHRALVQGSLLAARLNTTCAPCNQAPQVLCMLQNFFWNSTSNYLLANINANQVTRSQINADPILAAMHAFDINATCDAAALQPCNSRTLATHKVWVDSFRNLYPVNHNATAPAAVLTGRYPEDTYYTGNPWYITTLAAAEVLYDAAAQFSKAGSITVDSTSLPFWRDLSPNITAGTYTNYTAVNNLITDMRTYADGFLELVQQYTPANGTLNEQINKTSGEPLSAIALTWSYAAFVTAAERRDGQFPPSWGANSVQANQKINGTCPFGAYNATTQYTPASAAGAPNITKPCETLVTFQLIYQTGNGENTYIVGNTSLFGNSLNSTSPNNTIAVLRTNNVTAAEPKWFEPAWLPAGVPVAYKYLIANSTSGTFTFENITRYITPPACGNNTNVTTYDIASFSPHS</sequence>
<dbReference type="Proteomes" id="UP001172386">
    <property type="component" value="Unassembled WGS sequence"/>
</dbReference>